<gene>
    <name evidence="3" type="ORF">ECRASSUSDP1_LOCUS18183</name>
</gene>
<proteinExistence type="predicted"/>
<dbReference type="SUPFAM" id="SSF57850">
    <property type="entry name" value="RING/U-box"/>
    <property type="match status" value="1"/>
</dbReference>
<evidence type="ECO:0000259" key="2">
    <source>
        <dbReference type="SMART" id="SM00504"/>
    </source>
</evidence>
<feature type="coiled-coil region" evidence="1">
    <location>
        <begin position="17"/>
        <end position="104"/>
    </location>
</feature>
<dbReference type="AlphaFoldDB" id="A0AAD2D1M6"/>
<dbReference type="InterPro" id="IPR013083">
    <property type="entry name" value="Znf_RING/FYVE/PHD"/>
</dbReference>
<feature type="domain" description="U-box" evidence="2">
    <location>
        <begin position="180"/>
        <end position="242"/>
    </location>
</feature>
<sequence>MGKRGRKIRRTRKYRIKESEEQKRVLTEQEIERKKELKKELRRKIREKKNNHTKWLIETTTEEMLQSDSFENSKVREKQLDAKLKQLSEELEQTQQQILLNEDKRNLLEKVDPEALEKVIEDLKEEESYFDEEIKSFKLKMRNVIIEINQIIKKEEEENKFLYVTDYDEFKVLLDEIVTSIDCPLLCSRFQDPQIAPSGMVYDKAAIDQLISRYDKDPFTRVKFQENSRRKHYFFKEIFGIIKTHAEVKNIDIYSMKISKL</sequence>
<keyword evidence="1" id="KW-0175">Coiled coil</keyword>
<dbReference type="Pfam" id="PF04564">
    <property type="entry name" value="U-box"/>
    <property type="match status" value="1"/>
</dbReference>
<evidence type="ECO:0000313" key="3">
    <source>
        <dbReference type="EMBL" id="CAI2376806.1"/>
    </source>
</evidence>
<dbReference type="InterPro" id="IPR003613">
    <property type="entry name" value="Ubox_domain"/>
</dbReference>
<comment type="caution">
    <text evidence="3">The sequence shown here is derived from an EMBL/GenBank/DDBJ whole genome shotgun (WGS) entry which is preliminary data.</text>
</comment>
<dbReference type="EMBL" id="CAMPGE010018389">
    <property type="protein sequence ID" value="CAI2376806.1"/>
    <property type="molecule type" value="Genomic_DNA"/>
</dbReference>
<accession>A0AAD2D1M6</accession>
<reference evidence="3" key="1">
    <citation type="submission" date="2023-07" db="EMBL/GenBank/DDBJ databases">
        <authorList>
            <consortium name="AG Swart"/>
            <person name="Singh M."/>
            <person name="Singh A."/>
            <person name="Seah K."/>
            <person name="Emmerich C."/>
        </authorList>
    </citation>
    <scope>NUCLEOTIDE SEQUENCE</scope>
    <source>
        <strain evidence="3">DP1</strain>
    </source>
</reference>
<dbReference type="GO" id="GO:0004842">
    <property type="term" value="F:ubiquitin-protein transferase activity"/>
    <property type="evidence" value="ECO:0007669"/>
    <property type="project" value="InterPro"/>
</dbReference>
<dbReference type="CDD" id="cd16453">
    <property type="entry name" value="RING-Ubox"/>
    <property type="match status" value="1"/>
</dbReference>
<organism evidence="3 4">
    <name type="scientific">Euplotes crassus</name>
    <dbReference type="NCBI Taxonomy" id="5936"/>
    <lineage>
        <taxon>Eukaryota</taxon>
        <taxon>Sar</taxon>
        <taxon>Alveolata</taxon>
        <taxon>Ciliophora</taxon>
        <taxon>Intramacronucleata</taxon>
        <taxon>Spirotrichea</taxon>
        <taxon>Hypotrichia</taxon>
        <taxon>Euplotida</taxon>
        <taxon>Euplotidae</taxon>
        <taxon>Moneuplotes</taxon>
    </lineage>
</organism>
<dbReference type="SMART" id="SM00504">
    <property type="entry name" value="Ubox"/>
    <property type="match status" value="1"/>
</dbReference>
<protein>
    <recommendedName>
        <fullName evidence="2">U-box domain-containing protein</fullName>
    </recommendedName>
</protein>
<keyword evidence="4" id="KW-1185">Reference proteome</keyword>
<evidence type="ECO:0000313" key="4">
    <source>
        <dbReference type="Proteomes" id="UP001295684"/>
    </source>
</evidence>
<dbReference type="Proteomes" id="UP001295684">
    <property type="component" value="Unassembled WGS sequence"/>
</dbReference>
<dbReference type="GO" id="GO:0016567">
    <property type="term" value="P:protein ubiquitination"/>
    <property type="evidence" value="ECO:0007669"/>
    <property type="project" value="InterPro"/>
</dbReference>
<evidence type="ECO:0000256" key="1">
    <source>
        <dbReference type="SAM" id="Coils"/>
    </source>
</evidence>
<name>A0AAD2D1M6_EUPCR</name>
<dbReference type="Gene3D" id="3.30.40.10">
    <property type="entry name" value="Zinc/RING finger domain, C3HC4 (zinc finger)"/>
    <property type="match status" value="1"/>
</dbReference>